<dbReference type="AlphaFoldDB" id="A0A1R2CHG9"/>
<dbReference type="PROSITE" id="PS01359">
    <property type="entry name" value="ZF_PHD_1"/>
    <property type="match status" value="1"/>
</dbReference>
<dbReference type="PANTHER" id="PTHR13793:SF107">
    <property type="entry name" value="BROMODOMAIN-CONTAINING PROTEIN HOMOLOG"/>
    <property type="match status" value="1"/>
</dbReference>
<dbReference type="InterPro" id="IPR034732">
    <property type="entry name" value="EPHD"/>
</dbReference>
<gene>
    <name evidence="5" type="ORF">SteCoe_9578</name>
</gene>
<dbReference type="InterPro" id="IPR001965">
    <property type="entry name" value="Znf_PHD"/>
</dbReference>
<dbReference type="InterPro" id="IPR011011">
    <property type="entry name" value="Znf_FYVE_PHD"/>
</dbReference>
<dbReference type="Proteomes" id="UP000187209">
    <property type="component" value="Unassembled WGS sequence"/>
</dbReference>
<dbReference type="SUPFAM" id="SSF57903">
    <property type="entry name" value="FYVE/PHD zinc finger"/>
    <property type="match status" value="1"/>
</dbReference>
<evidence type="ECO:0000313" key="5">
    <source>
        <dbReference type="EMBL" id="OMJ88451.1"/>
    </source>
</evidence>
<feature type="domain" description="PHD-type" evidence="4">
    <location>
        <begin position="320"/>
        <end position="445"/>
    </location>
</feature>
<evidence type="ECO:0000256" key="1">
    <source>
        <dbReference type="ARBA" id="ARBA00022723"/>
    </source>
</evidence>
<dbReference type="PANTHER" id="PTHR13793">
    <property type="entry name" value="PHD FINGER PROTEINS"/>
    <property type="match status" value="1"/>
</dbReference>
<dbReference type="Gene3D" id="3.30.40.10">
    <property type="entry name" value="Zinc/RING finger domain, C3HC4 (zinc finger)"/>
    <property type="match status" value="2"/>
</dbReference>
<dbReference type="GO" id="GO:0008270">
    <property type="term" value="F:zinc ion binding"/>
    <property type="evidence" value="ECO:0007669"/>
    <property type="project" value="UniProtKB-KW"/>
</dbReference>
<name>A0A1R2CHG9_9CILI</name>
<dbReference type="InterPro" id="IPR013083">
    <property type="entry name" value="Znf_RING/FYVE/PHD"/>
</dbReference>
<keyword evidence="3" id="KW-0862">Zinc</keyword>
<dbReference type="GO" id="GO:0006357">
    <property type="term" value="P:regulation of transcription by RNA polymerase II"/>
    <property type="evidence" value="ECO:0007669"/>
    <property type="project" value="TreeGrafter"/>
</dbReference>
<organism evidence="5 6">
    <name type="scientific">Stentor coeruleus</name>
    <dbReference type="NCBI Taxonomy" id="5963"/>
    <lineage>
        <taxon>Eukaryota</taxon>
        <taxon>Sar</taxon>
        <taxon>Alveolata</taxon>
        <taxon>Ciliophora</taxon>
        <taxon>Postciliodesmatophora</taxon>
        <taxon>Heterotrichea</taxon>
        <taxon>Heterotrichida</taxon>
        <taxon>Stentoridae</taxon>
        <taxon>Stentor</taxon>
    </lineage>
</organism>
<reference evidence="5 6" key="1">
    <citation type="submission" date="2016-11" db="EMBL/GenBank/DDBJ databases">
        <title>The macronuclear genome of Stentor coeruleus: a giant cell with tiny introns.</title>
        <authorList>
            <person name="Slabodnick M."/>
            <person name="Ruby J.G."/>
            <person name="Reiff S.B."/>
            <person name="Swart E.C."/>
            <person name="Gosai S."/>
            <person name="Prabakaran S."/>
            <person name="Witkowska E."/>
            <person name="Larue G.E."/>
            <person name="Fisher S."/>
            <person name="Freeman R.M."/>
            <person name="Gunawardena J."/>
            <person name="Chu W."/>
            <person name="Stover N.A."/>
            <person name="Gregory B.D."/>
            <person name="Nowacki M."/>
            <person name="Derisi J."/>
            <person name="Roy S.W."/>
            <person name="Marshall W.F."/>
            <person name="Sood P."/>
        </authorList>
    </citation>
    <scope>NUCLEOTIDE SEQUENCE [LARGE SCALE GENOMIC DNA]</scope>
    <source>
        <strain evidence="5">WM001</strain>
    </source>
</reference>
<dbReference type="SMART" id="SM00249">
    <property type="entry name" value="PHD"/>
    <property type="match status" value="3"/>
</dbReference>
<accession>A0A1R2CHG9</accession>
<evidence type="ECO:0000259" key="4">
    <source>
        <dbReference type="PROSITE" id="PS51805"/>
    </source>
</evidence>
<dbReference type="CDD" id="cd15571">
    <property type="entry name" value="ePHD"/>
    <property type="match status" value="1"/>
</dbReference>
<dbReference type="OrthoDB" id="313399at2759"/>
<protein>
    <recommendedName>
        <fullName evidence="4">PHD-type domain-containing protein</fullName>
    </recommendedName>
</protein>
<dbReference type="InterPro" id="IPR019787">
    <property type="entry name" value="Znf_PHD-finger"/>
</dbReference>
<proteinExistence type="predicted"/>
<keyword evidence="2" id="KW-0863">Zinc-finger</keyword>
<evidence type="ECO:0000256" key="3">
    <source>
        <dbReference type="ARBA" id="ARBA00022833"/>
    </source>
</evidence>
<dbReference type="InterPro" id="IPR050701">
    <property type="entry name" value="Histone_Mod_Regulator"/>
</dbReference>
<dbReference type="EMBL" id="MPUH01000150">
    <property type="protein sequence ID" value="OMJ88451.1"/>
    <property type="molecule type" value="Genomic_DNA"/>
</dbReference>
<evidence type="ECO:0000256" key="2">
    <source>
        <dbReference type="ARBA" id="ARBA00022771"/>
    </source>
</evidence>
<sequence length="496" mass="57490">MVEHTSSDDTSTIESVFTDTTLIINASKCLFCGGILGYQGKFASDTKYHYSCLEQKMCIFCGCSGLNTLCKQQGCANVFHIFCLQRYCKKSSIEEFTCGMHFDKRKEKSLDFNFLFKKIANHIQMDYYSLNQYKELKTEVKPHHLSHGQIFWSIIGTQYFTTNAKLYNMPIFSLKPSKMIKCPLEKNWTSTSIKNIEKELKIVKNTNKNIFKEICPLKIQRKKFDKSKLNERDVLVCEARLQCKRSLKEFLGFMEKNMKPPILDDDTMVCAICLEDDYDDDDLILPCKSCGVTVHMQCYGISPEEKEYICSSCTSDSKYKNLCAICPIKAGVLKPTINSASASFPTHHNLPPGTTIWVHLFCALHIDFNCIKDKYKMEQIDLKAIDKKKFLETCEVCKSQNGACIRCYSSRCKTFFHPKCSKNLFLYTRNKTGFDEVGVFCDIHRPSRIRRRIEMKEKRVYFDFINFIKTIEKLEKTKVKKNKEDKISYQDTLKLA</sequence>
<dbReference type="Pfam" id="PF13832">
    <property type="entry name" value="zf-HC5HC2H_2"/>
    <property type="match status" value="1"/>
</dbReference>
<comment type="caution">
    <text evidence="5">The sequence shown here is derived from an EMBL/GenBank/DDBJ whole genome shotgun (WGS) entry which is preliminary data.</text>
</comment>
<dbReference type="Pfam" id="PF13831">
    <property type="entry name" value="PHD_2"/>
    <property type="match status" value="1"/>
</dbReference>
<evidence type="ECO:0000313" key="6">
    <source>
        <dbReference type="Proteomes" id="UP000187209"/>
    </source>
</evidence>
<keyword evidence="6" id="KW-1185">Reference proteome</keyword>
<keyword evidence="1" id="KW-0479">Metal-binding</keyword>
<dbReference type="InterPro" id="IPR019786">
    <property type="entry name" value="Zinc_finger_PHD-type_CS"/>
</dbReference>
<dbReference type="PROSITE" id="PS51805">
    <property type="entry name" value="EPHD"/>
    <property type="match status" value="1"/>
</dbReference>